<gene>
    <name evidence="1" type="ORF">QPK24_05945</name>
</gene>
<protein>
    <submittedName>
        <fullName evidence="1">Uncharacterized protein</fullName>
    </submittedName>
</protein>
<proteinExistence type="predicted"/>
<dbReference type="RefSeq" id="WP_285746996.1">
    <property type="nucleotide sequence ID" value="NZ_CP127162.1"/>
</dbReference>
<sequence length="106" mass="12823">MYTMEEEIKTRIRQLKQVISSYEIIRCLSNDLLDTSYDHTIYSDDLYLYRKEDDKFVYLHDNEDETEGRVSVEDLKIILKNIATRDIIDKYELKELDQFLNTEDDE</sequence>
<organism evidence="1 2">
    <name type="scientific">Paenibacillus polygoni</name>
    <dbReference type="NCBI Taxonomy" id="3050112"/>
    <lineage>
        <taxon>Bacteria</taxon>
        <taxon>Bacillati</taxon>
        <taxon>Bacillota</taxon>
        <taxon>Bacilli</taxon>
        <taxon>Bacillales</taxon>
        <taxon>Paenibacillaceae</taxon>
        <taxon>Paenibacillus</taxon>
    </lineage>
</organism>
<accession>A0ABY8X5A5</accession>
<dbReference type="EMBL" id="CP127162">
    <property type="protein sequence ID" value="WIV20238.1"/>
    <property type="molecule type" value="Genomic_DNA"/>
</dbReference>
<evidence type="ECO:0000313" key="2">
    <source>
        <dbReference type="Proteomes" id="UP001236415"/>
    </source>
</evidence>
<reference evidence="1 2" key="1">
    <citation type="submission" date="2023-06" db="EMBL/GenBank/DDBJ databases">
        <title>Paenibacillus polygonum sp. nov., an endophytic bacterium, isolated from Polygonum lapathifolium L. in Nanji Wetland National Nature Reserve, South of Poyang Lake, Jiangxi Province, China.</title>
        <authorList>
            <person name="Yu Z."/>
        </authorList>
    </citation>
    <scope>NUCLEOTIDE SEQUENCE [LARGE SCALE GENOMIC DNA]</scope>
    <source>
        <strain evidence="1 2">C31</strain>
    </source>
</reference>
<name>A0ABY8X5A5_9BACL</name>
<dbReference type="Proteomes" id="UP001236415">
    <property type="component" value="Chromosome"/>
</dbReference>
<keyword evidence="2" id="KW-1185">Reference proteome</keyword>
<evidence type="ECO:0000313" key="1">
    <source>
        <dbReference type="EMBL" id="WIV20238.1"/>
    </source>
</evidence>